<gene>
    <name evidence="3" type="ORF">ACFPM3_18550</name>
</gene>
<protein>
    <submittedName>
        <fullName evidence="3">Uncharacterized protein</fullName>
    </submittedName>
</protein>
<dbReference type="RefSeq" id="WP_345686121.1">
    <property type="nucleotide sequence ID" value="NZ_BAABIT010000001.1"/>
</dbReference>
<accession>A0ABV9XGK1</accession>
<feature type="transmembrane region" description="Helical" evidence="2">
    <location>
        <begin position="43"/>
        <end position="67"/>
    </location>
</feature>
<evidence type="ECO:0000256" key="1">
    <source>
        <dbReference type="SAM" id="MobiDB-lite"/>
    </source>
</evidence>
<organism evidence="3 4">
    <name type="scientific">Streptomyces coeruleoprunus</name>
    <dbReference type="NCBI Taxonomy" id="285563"/>
    <lineage>
        <taxon>Bacteria</taxon>
        <taxon>Bacillati</taxon>
        <taxon>Actinomycetota</taxon>
        <taxon>Actinomycetes</taxon>
        <taxon>Kitasatosporales</taxon>
        <taxon>Streptomycetaceae</taxon>
        <taxon>Streptomyces</taxon>
    </lineage>
</organism>
<keyword evidence="2" id="KW-0812">Transmembrane</keyword>
<evidence type="ECO:0000313" key="3">
    <source>
        <dbReference type="EMBL" id="MFC5024129.1"/>
    </source>
</evidence>
<evidence type="ECO:0000256" key="2">
    <source>
        <dbReference type="SAM" id="Phobius"/>
    </source>
</evidence>
<name>A0ABV9XGK1_9ACTN</name>
<feature type="region of interest" description="Disordered" evidence="1">
    <location>
        <begin position="68"/>
        <end position="153"/>
    </location>
</feature>
<dbReference type="EMBL" id="JBHSJD010000014">
    <property type="protein sequence ID" value="MFC5024129.1"/>
    <property type="molecule type" value="Genomic_DNA"/>
</dbReference>
<sequence>MREPRDPMRSLFQQAARSVQDRTVTAPVRLIAERGRKAHRRRVALLTASACLALFGSGAAVVAWLPVTSPPALPAKPGPSSQPSPVESSMPSATPPADRSGATPSPDPSRSTPPPATASATTTMPPHGSATSELATAPGNAPDTGAVRTEPPS</sequence>
<feature type="compositionally biased region" description="Low complexity" evidence="1">
    <location>
        <begin position="117"/>
        <end position="126"/>
    </location>
</feature>
<feature type="compositionally biased region" description="Polar residues" evidence="1">
    <location>
        <begin position="83"/>
        <end position="92"/>
    </location>
</feature>
<keyword evidence="4" id="KW-1185">Reference proteome</keyword>
<dbReference type="Proteomes" id="UP001595829">
    <property type="component" value="Unassembled WGS sequence"/>
</dbReference>
<comment type="caution">
    <text evidence="3">The sequence shown here is derived from an EMBL/GenBank/DDBJ whole genome shotgun (WGS) entry which is preliminary data.</text>
</comment>
<evidence type="ECO:0000313" key="4">
    <source>
        <dbReference type="Proteomes" id="UP001595829"/>
    </source>
</evidence>
<keyword evidence="2" id="KW-0472">Membrane</keyword>
<reference evidence="4" key="1">
    <citation type="journal article" date="2019" name="Int. J. Syst. Evol. Microbiol.">
        <title>The Global Catalogue of Microorganisms (GCM) 10K type strain sequencing project: providing services to taxonomists for standard genome sequencing and annotation.</title>
        <authorList>
            <consortium name="The Broad Institute Genomics Platform"/>
            <consortium name="The Broad Institute Genome Sequencing Center for Infectious Disease"/>
            <person name="Wu L."/>
            <person name="Ma J."/>
        </authorList>
    </citation>
    <scope>NUCLEOTIDE SEQUENCE [LARGE SCALE GENOMIC DNA]</scope>
    <source>
        <strain evidence="4">CGMCC 4.1648</strain>
    </source>
</reference>
<proteinExistence type="predicted"/>
<feature type="compositionally biased region" description="Pro residues" evidence="1">
    <location>
        <begin position="68"/>
        <end position="82"/>
    </location>
</feature>
<keyword evidence="2" id="KW-1133">Transmembrane helix</keyword>
<feature type="compositionally biased region" description="Pro residues" evidence="1">
    <location>
        <begin position="105"/>
        <end position="116"/>
    </location>
</feature>